<sequence>MEDNTIEEKKVKLRNRDYFLIKQRAFVKLYLLSWIEQEAIRARNVG</sequence>
<dbReference type="EMBL" id="JAMQCR010000002">
    <property type="protein sequence ID" value="MCM2535280.1"/>
    <property type="molecule type" value="Genomic_DNA"/>
</dbReference>
<accession>A0ABT0WGX8</accession>
<organism evidence="1 2">
    <name type="scientific">Neobacillus pocheonensis</name>
    <dbReference type="NCBI Taxonomy" id="363869"/>
    <lineage>
        <taxon>Bacteria</taxon>
        <taxon>Bacillati</taxon>
        <taxon>Bacillota</taxon>
        <taxon>Bacilli</taxon>
        <taxon>Bacillales</taxon>
        <taxon>Bacillaceae</taxon>
        <taxon>Neobacillus</taxon>
    </lineage>
</organism>
<dbReference type="InterPro" id="IPR036388">
    <property type="entry name" value="WH-like_DNA-bd_sf"/>
</dbReference>
<proteinExistence type="predicted"/>
<dbReference type="Gene3D" id="1.10.10.10">
    <property type="entry name" value="Winged helix-like DNA-binding domain superfamily/Winged helix DNA-binding domain"/>
    <property type="match status" value="1"/>
</dbReference>
<gene>
    <name evidence="1" type="ORF">NDK43_26645</name>
</gene>
<protein>
    <submittedName>
        <fullName evidence="1">Uncharacterized protein</fullName>
    </submittedName>
</protein>
<reference evidence="1 2" key="1">
    <citation type="submission" date="2022-06" db="EMBL/GenBank/DDBJ databases">
        <authorList>
            <person name="Jeon C.O."/>
        </authorList>
    </citation>
    <scope>NUCLEOTIDE SEQUENCE [LARGE SCALE GENOMIC DNA]</scope>
    <source>
        <strain evidence="1 2">KCTC 13943</strain>
    </source>
</reference>
<comment type="caution">
    <text evidence="1">The sequence shown here is derived from an EMBL/GenBank/DDBJ whole genome shotgun (WGS) entry which is preliminary data.</text>
</comment>
<keyword evidence="2" id="KW-1185">Reference proteome</keyword>
<name>A0ABT0WGX8_9BACI</name>
<dbReference type="Proteomes" id="UP001523262">
    <property type="component" value="Unassembled WGS sequence"/>
</dbReference>
<evidence type="ECO:0000313" key="1">
    <source>
        <dbReference type="EMBL" id="MCM2535280.1"/>
    </source>
</evidence>
<evidence type="ECO:0000313" key="2">
    <source>
        <dbReference type="Proteomes" id="UP001523262"/>
    </source>
</evidence>